<organism evidence="1 2">
    <name type="scientific">Teladorsagia circumcincta</name>
    <name type="common">Brown stomach worm</name>
    <name type="synonym">Ostertagia circumcincta</name>
    <dbReference type="NCBI Taxonomy" id="45464"/>
    <lineage>
        <taxon>Eukaryota</taxon>
        <taxon>Metazoa</taxon>
        <taxon>Ecdysozoa</taxon>
        <taxon>Nematoda</taxon>
        <taxon>Chromadorea</taxon>
        <taxon>Rhabditida</taxon>
        <taxon>Rhabditina</taxon>
        <taxon>Rhabditomorpha</taxon>
        <taxon>Strongyloidea</taxon>
        <taxon>Trichostrongylidae</taxon>
        <taxon>Teladorsagia</taxon>
    </lineage>
</organism>
<evidence type="ECO:0000313" key="2">
    <source>
        <dbReference type="Proteomes" id="UP000230423"/>
    </source>
</evidence>
<name>A0A2G9UJ40_TELCI</name>
<protein>
    <submittedName>
        <fullName evidence="1">Uncharacterized protein</fullName>
    </submittedName>
</protein>
<sequence>MLRPLIRKWRGEGKGVAMYLDDDTSERHLGNRNALRLEKVVLEWIPREQNKIADSESGKLDFDSWGIGSKVAGKKDFIIRDDCISSCPHMIKENILSYKYRVYDAILGYPSPGPLSKEAVGLYGIAMQCRLPRLAGTI</sequence>
<evidence type="ECO:0000313" key="1">
    <source>
        <dbReference type="EMBL" id="PIO70163.1"/>
    </source>
</evidence>
<dbReference type="Proteomes" id="UP000230423">
    <property type="component" value="Unassembled WGS sequence"/>
</dbReference>
<dbReference type="AlphaFoldDB" id="A0A2G9UJ40"/>
<dbReference type="OrthoDB" id="6145467at2759"/>
<reference evidence="1 2" key="1">
    <citation type="submission" date="2015-09" db="EMBL/GenBank/DDBJ databases">
        <title>Draft genome of the parasitic nematode Teladorsagia circumcincta isolate WARC Sus (inbred).</title>
        <authorList>
            <person name="Mitreva M."/>
        </authorList>
    </citation>
    <scope>NUCLEOTIDE SEQUENCE [LARGE SCALE GENOMIC DNA]</scope>
    <source>
        <strain evidence="1 2">S</strain>
    </source>
</reference>
<gene>
    <name evidence="1" type="ORF">TELCIR_07994</name>
</gene>
<keyword evidence="2" id="KW-1185">Reference proteome</keyword>
<dbReference type="EMBL" id="KZ346371">
    <property type="protein sequence ID" value="PIO70163.1"/>
    <property type="molecule type" value="Genomic_DNA"/>
</dbReference>
<proteinExistence type="predicted"/>
<accession>A0A2G9UJ40</accession>